<accession>A0AAN9SXH7</accession>
<dbReference type="Proteomes" id="UP001386955">
    <property type="component" value="Unassembled WGS sequence"/>
</dbReference>
<name>A0AAN9SXH7_PSOTE</name>
<dbReference type="AlphaFoldDB" id="A0AAN9SXH7"/>
<keyword evidence="2" id="KW-1185">Reference proteome</keyword>
<sequence>MFCNYENNFCNYVFGRNLKMRYFNVDSRGFYSIKMPEICGLFCLIIAWEKTQAVEAQSRFNNRSEH</sequence>
<evidence type="ECO:0000313" key="1">
    <source>
        <dbReference type="EMBL" id="KAK7406559.1"/>
    </source>
</evidence>
<protein>
    <submittedName>
        <fullName evidence="1">Uncharacterized protein</fullName>
    </submittedName>
</protein>
<proteinExistence type="predicted"/>
<reference evidence="1 2" key="1">
    <citation type="submission" date="2024-01" db="EMBL/GenBank/DDBJ databases">
        <title>The genomes of 5 underutilized Papilionoideae crops provide insights into root nodulation and disease resistanc.</title>
        <authorList>
            <person name="Jiang F."/>
        </authorList>
    </citation>
    <scope>NUCLEOTIDE SEQUENCE [LARGE SCALE GENOMIC DNA]</scope>
    <source>
        <strain evidence="1">DUOXIRENSHENG_FW03</strain>
        <tissue evidence="1">Leaves</tissue>
    </source>
</reference>
<gene>
    <name evidence="1" type="ORF">VNO78_08186</name>
</gene>
<comment type="caution">
    <text evidence="1">The sequence shown here is derived from an EMBL/GenBank/DDBJ whole genome shotgun (WGS) entry which is preliminary data.</text>
</comment>
<evidence type="ECO:0000313" key="2">
    <source>
        <dbReference type="Proteomes" id="UP001386955"/>
    </source>
</evidence>
<organism evidence="1 2">
    <name type="scientific">Psophocarpus tetragonolobus</name>
    <name type="common">Winged bean</name>
    <name type="synonym">Dolichos tetragonolobus</name>
    <dbReference type="NCBI Taxonomy" id="3891"/>
    <lineage>
        <taxon>Eukaryota</taxon>
        <taxon>Viridiplantae</taxon>
        <taxon>Streptophyta</taxon>
        <taxon>Embryophyta</taxon>
        <taxon>Tracheophyta</taxon>
        <taxon>Spermatophyta</taxon>
        <taxon>Magnoliopsida</taxon>
        <taxon>eudicotyledons</taxon>
        <taxon>Gunneridae</taxon>
        <taxon>Pentapetalae</taxon>
        <taxon>rosids</taxon>
        <taxon>fabids</taxon>
        <taxon>Fabales</taxon>
        <taxon>Fabaceae</taxon>
        <taxon>Papilionoideae</taxon>
        <taxon>50 kb inversion clade</taxon>
        <taxon>NPAAA clade</taxon>
        <taxon>indigoferoid/millettioid clade</taxon>
        <taxon>Phaseoleae</taxon>
        <taxon>Psophocarpus</taxon>
    </lineage>
</organism>
<dbReference type="EMBL" id="JAYMYS010000002">
    <property type="protein sequence ID" value="KAK7406559.1"/>
    <property type="molecule type" value="Genomic_DNA"/>
</dbReference>